<comment type="caution">
    <text evidence="2">The sequence shown here is derived from an EMBL/GenBank/DDBJ whole genome shotgun (WGS) entry which is preliminary data.</text>
</comment>
<evidence type="ECO:0000259" key="1">
    <source>
        <dbReference type="Pfam" id="PF16561"/>
    </source>
</evidence>
<dbReference type="CDD" id="cd02859">
    <property type="entry name" value="E_set_AMPKbeta_like_N"/>
    <property type="match status" value="1"/>
</dbReference>
<reference evidence="2 3" key="1">
    <citation type="submission" date="2024-09" db="EMBL/GenBank/DDBJ databases">
        <title>Chromosome-scale assembly of Riccia fluitans.</title>
        <authorList>
            <person name="Paukszto L."/>
            <person name="Sawicki J."/>
            <person name="Karawczyk K."/>
            <person name="Piernik-Szablinska J."/>
            <person name="Szczecinska M."/>
            <person name="Mazdziarz M."/>
        </authorList>
    </citation>
    <scope>NUCLEOTIDE SEQUENCE [LARGE SCALE GENOMIC DNA]</scope>
    <source>
        <strain evidence="2">Rf_01</strain>
        <tissue evidence="2">Aerial parts of the thallus</tissue>
    </source>
</reference>
<dbReference type="InterPro" id="IPR013783">
    <property type="entry name" value="Ig-like_fold"/>
</dbReference>
<evidence type="ECO:0000313" key="2">
    <source>
        <dbReference type="EMBL" id="KAL2641490.1"/>
    </source>
</evidence>
<keyword evidence="3" id="KW-1185">Reference proteome</keyword>
<accession>A0ABD1Z118</accession>
<dbReference type="AlphaFoldDB" id="A0ABD1Z118"/>
<evidence type="ECO:0000313" key="3">
    <source>
        <dbReference type="Proteomes" id="UP001605036"/>
    </source>
</evidence>
<dbReference type="InterPro" id="IPR032640">
    <property type="entry name" value="AMPK1_CBM"/>
</dbReference>
<dbReference type="Pfam" id="PF16561">
    <property type="entry name" value="AMPK1_CBM"/>
    <property type="match status" value="1"/>
</dbReference>
<dbReference type="SUPFAM" id="SSF81296">
    <property type="entry name" value="E set domains"/>
    <property type="match status" value="1"/>
</dbReference>
<sequence length="121" mass="13944">MTLGYEPGLYAFSHGNVVEKKIPAMIVWSHDGTNVSVEGSWDNWTSREAMQKVGKDFTIMKVLPCGVYQFKFLVDGKWRFAADLPAVYDEMGQGRQCVRHEYDVIRKHEFACVQFSQMSER</sequence>
<dbReference type="PANTHER" id="PTHR46316">
    <property type="entry name" value="SNF1-RELATED PROTEIN KINASE REGULATORY SUBUNIT BETA-1"/>
    <property type="match status" value="1"/>
</dbReference>
<gene>
    <name evidence="2" type="ORF">R1flu_009077</name>
</gene>
<proteinExistence type="predicted"/>
<feature type="domain" description="AMP-activated protein kinase glycogen-binding" evidence="1">
    <location>
        <begin position="22"/>
        <end position="93"/>
    </location>
</feature>
<name>A0ABD1Z118_9MARC</name>
<dbReference type="InterPro" id="IPR043554">
    <property type="entry name" value="KINB"/>
</dbReference>
<dbReference type="PANTHER" id="PTHR46316:SF2">
    <property type="entry name" value="SNF1-RELATED PROTEIN KINASE REGULATORY SUBUNIT BETA-2"/>
    <property type="match status" value="1"/>
</dbReference>
<organism evidence="2 3">
    <name type="scientific">Riccia fluitans</name>
    <dbReference type="NCBI Taxonomy" id="41844"/>
    <lineage>
        <taxon>Eukaryota</taxon>
        <taxon>Viridiplantae</taxon>
        <taxon>Streptophyta</taxon>
        <taxon>Embryophyta</taxon>
        <taxon>Marchantiophyta</taxon>
        <taxon>Marchantiopsida</taxon>
        <taxon>Marchantiidae</taxon>
        <taxon>Marchantiales</taxon>
        <taxon>Ricciaceae</taxon>
        <taxon>Riccia</taxon>
    </lineage>
</organism>
<dbReference type="EMBL" id="JBHFFA010000002">
    <property type="protein sequence ID" value="KAL2641490.1"/>
    <property type="molecule type" value="Genomic_DNA"/>
</dbReference>
<dbReference type="Proteomes" id="UP001605036">
    <property type="component" value="Unassembled WGS sequence"/>
</dbReference>
<protein>
    <recommendedName>
        <fullName evidence="1">AMP-activated protein kinase glycogen-binding domain-containing protein</fullName>
    </recommendedName>
</protein>
<dbReference type="InterPro" id="IPR014756">
    <property type="entry name" value="Ig_E-set"/>
</dbReference>
<dbReference type="Gene3D" id="2.60.40.10">
    <property type="entry name" value="Immunoglobulins"/>
    <property type="match status" value="1"/>
</dbReference>